<dbReference type="EMBL" id="CAJNOU010017378">
    <property type="protein sequence ID" value="CAF1577483.1"/>
    <property type="molecule type" value="Genomic_DNA"/>
</dbReference>
<accession>A0A815YZZ8</accession>
<gene>
    <name evidence="1" type="ORF">SEV965_LOCUS39796</name>
</gene>
<proteinExistence type="predicted"/>
<organism evidence="1 2">
    <name type="scientific">Rotaria sordida</name>
    <dbReference type="NCBI Taxonomy" id="392033"/>
    <lineage>
        <taxon>Eukaryota</taxon>
        <taxon>Metazoa</taxon>
        <taxon>Spiralia</taxon>
        <taxon>Gnathifera</taxon>
        <taxon>Rotifera</taxon>
        <taxon>Eurotatoria</taxon>
        <taxon>Bdelloidea</taxon>
        <taxon>Philodinida</taxon>
        <taxon>Philodinidae</taxon>
        <taxon>Rotaria</taxon>
    </lineage>
</organism>
<reference evidence="1" key="1">
    <citation type="submission" date="2021-02" db="EMBL/GenBank/DDBJ databases">
        <authorList>
            <person name="Nowell W R."/>
        </authorList>
    </citation>
    <scope>NUCLEOTIDE SEQUENCE</scope>
</reference>
<comment type="caution">
    <text evidence="1">The sequence shown here is derived from an EMBL/GenBank/DDBJ whole genome shotgun (WGS) entry which is preliminary data.</text>
</comment>
<name>A0A815YZZ8_9BILA</name>
<dbReference type="AlphaFoldDB" id="A0A815YZZ8"/>
<protein>
    <submittedName>
        <fullName evidence="1">Uncharacterized protein</fullName>
    </submittedName>
</protein>
<evidence type="ECO:0000313" key="2">
    <source>
        <dbReference type="Proteomes" id="UP000663889"/>
    </source>
</evidence>
<feature type="non-terminal residue" evidence="1">
    <location>
        <position position="1"/>
    </location>
</feature>
<dbReference type="Proteomes" id="UP000663889">
    <property type="component" value="Unassembled WGS sequence"/>
</dbReference>
<evidence type="ECO:0000313" key="1">
    <source>
        <dbReference type="EMBL" id="CAF1577483.1"/>
    </source>
</evidence>
<sequence>HHDGSTCWYHFGLGYHFGVGVNYVVGAGVVVYDLCVC</sequence>